<reference evidence="1 2" key="1">
    <citation type="submission" date="2020-07" db="EMBL/GenBank/DDBJ databases">
        <title>Diversity of carbapenemase encoding genes among Pseudomonas putida group clinical isolates in a tertiary Brazilian hospital.</title>
        <authorList>
            <person name="Alberto-Lei F."/>
            <person name="Nodari C.S."/>
            <person name="Streling A.P."/>
            <person name="Paulino J.T."/>
            <person name="Bessa-Neto F.O."/>
            <person name="Cayo R."/>
            <person name="Gales A.C."/>
        </authorList>
    </citation>
    <scope>NUCLEOTIDE SEQUENCE [LARGE SCALE GENOMIC DNA]</scope>
    <source>
        <strain evidence="1 2">12815</strain>
    </source>
</reference>
<name>A0A7W2KHC0_9PSED</name>
<dbReference type="EMBL" id="JACGCX010000009">
    <property type="protein sequence ID" value="MBA6098528.1"/>
    <property type="molecule type" value="Genomic_DNA"/>
</dbReference>
<comment type="caution">
    <text evidence="1">The sequence shown here is derived from an EMBL/GenBank/DDBJ whole genome shotgun (WGS) entry which is preliminary data.</text>
</comment>
<sequence length="385" mass="44069">MSAFDKNHKDILSALITLKNKCFFLEKHVLNNLHILNRNNFTFVYANSIYSHMRDVCDLSIVFMINEEISNITRGQLCESLLSELSADEHLGDTITFNNKALKISPEDFEYSLSDIEKLMSQRINQVVGSHMLDFSISAFSVFEKWLTILYSCFASEFDKKYYDSRLIKVKKILDNYAKAEDQACKDLLIKRALKLQGAYISFPDKFNAILSKISIDSYPRDLHADKKIVEFLRIHRNTVHNGGVHHGADISVEYKGETFSMVSGAPKYNDSWVKSIEFTGELVEIYTSIVTSIGELSPEAYCSFQEDELAILILDRTVQEFRHSNLADGERALLLVDFLKRKFNLSNESATNFIAHLRRVIDNLSPDEEVNLFDLLTCDMSKST</sequence>
<dbReference type="Proteomes" id="UP000545074">
    <property type="component" value="Unassembled WGS sequence"/>
</dbReference>
<evidence type="ECO:0000313" key="2">
    <source>
        <dbReference type="Proteomes" id="UP000545074"/>
    </source>
</evidence>
<accession>A0A7W2KHC0</accession>
<gene>
    <name evidence="1" type="ORF">H4C80_15515</name>
</gene>
<protein>
    <submittedName>
        <fullName evidence="1">Uncharacterized protein</fullName>
    </submittedName>
</protein>
<evidence type="ECO:0000313" key="1">
    <source>
        <dbReference type="EMBL" id="MBA6098528.1"/>
    </source>
</evidence>
<dbReference type="AlphaFoldDB" id="A0A7W2KHC0"/>
<proteinExistence type="predicted"/>
<organism evidence="1 2">
    <name type="scientific">Pseudomonas juntendi</name>
    <dbReference type="NCBI Taxonomy" id="2666183"/>
    <lineage>
        <taxon>Bacteria</taxon>
        <taxon>Pseudomonadati</taxon>
        <taxon>Pseudomonadota</taxon>
        <taxon>Gammaproteobacteria</taxon>
        <taxon>Pseudomonadales</taxon>
        <taxon>Pseudomonadaceae</taxon>
        <taxon>Pseudomonas</taxon>
    </lineage>
</organism>